<evidence type="ECO:0000313" key="2">
    <source>
        <dbReference type="Proteomes" id="UP000828048"/>
    </source>
</evidence>
<name>A0ACB7YFP4_9ERIC</name>
<organism evidence="1 2">
    <name type="scientific">Vaccinium darrowii</name>
    <dbReference type="NCBI Taxonomy" id="229202"/>
    <lineage>
        <taxon>Eukaryota</taxon>
        <taxon>Viridiplantae</taxon>
        <taxon>Streptophyta</taxon>
        <taxon>Embryophyta</taxon>
        <taxon>Tracheophyta</taxon>
        <taxon>Spermatophyta</taxon>
        <taxon>Magnoliopsida</taxon>
        <taxon>eudicotyledons</taxon>
        <taxon>Gunneridae</taxon>
        <taxon>Pentapetalae</taxon>
        <taxon>asterids</taxon>
        <taxon>Ericales</taxon>
        <taxon>Ericaceae</taxon>
        <taxon>Vaccinioideae</taxon>
        <taxon>Vaccinieae</taxon>
        <taxon>Vaccinium</taxon>
    </lineage>
</organism>
<protein>
    <submittedName>
        <fullName evidence="1">Uncharacterized protein</fullName>
    </submittedName>
</protein>
<accession>A0ACB7YFP4</accession>
<keyword evidence="2" id="KW-1185">Reference proteome</keyword>
<reference evidence="1 2" key="1">
    <citation type="journal article" date="2021" name="Hortic Res">
        <title>High-quality reference genome and annotation aids understanding of berry development for evergreen blueberry (Vaccinium darrowii).</title>
        <authorList>
            <person name="Yu J."/>
            <person name="Hulse-Kemp A.M."/>
            <person name="Babiker E."/>
            <person name="Staton M."/>
        </authorList>
    </citation>
    <scope>NUCLEOTIDE SEQUENCE [LARGE SCALE GENOMIC DNA]</scope>
    <source>
        <strain evidence="2">cv. NJ 8807/NJ 8810</strain>
        <tissue evidence="1">Young leaf</tissue>
    </source>
</reference>
<evidence type="ECO:0000313" key="1">
    <source>
        <dbReference type="EMBL" id="KAH7852305.1"/>
    </source>
</evidence>
<proteinExistence type="predicted"/>
<comment type="caution">
    <text evidence="1">The sequence shown here is derived from an EMBL/GenBank/DDBJ whole genome shotgun (WGS) entry which is preliminary data.</text>
</comment>
<sequence length="69" mass="7353">MGSVSSEDDFDPNSERFESYNLSADVSESESTGAFSYDPQPGSSSLTSSPFAGPDSSENLDFPVQIFSD</sequence>
<gene>
    <name evidence="1" type="ORF">Vadar_023147</name>
</gene>
<dbReference type="EMBL" id="CM037158">
    <property type="protein sequence ID" value="KAH7852305.1"/>
    <property type="molecule type" value="Genomic_DNA"/>
</dbReference>
<dbReference type="Proteomes" id="UP000828048">
    <property type="component" value="Chromosome 8"/>
</dbReference>